<evidence type="ECO:0000313" key="1">
    <source>
        <dbReference type="EMBL" id="PPU96043.1"/>
    </source>
</evidence>
<sequence>MRHIYGGCIEEIFQASIGVGRTHLRGKSVDAGYLVVGFTQPLLVSTLAQQRGVVMRAWALRYALHAGCKVLICGADVVAVDCVLYFMAYRH</sequence>
<gene>
    <name evidence="1" type="ORF">XhyaCFBP1156_16645</name>
</gene>
<reference evidence="2" key="1">
    <citation type="submission" date="2016-08" db="EMBL/GenBank/DDBJ databases">
        <authorList>
            <person name="Merda D."/>
            <person name="Briand M."/>
            <person name="Taghouti G."/>
            <person name="Carrere S."/>
            <person name="Gouzy J."/>
            <person name="Portier P."/>
            <person name="Jacques M.-A."/>
            <person name="Fischer-Le Saux M."/>
        </authorList>
    </citation>
    <scope>NUCLEOTIDE SEQUENCE [LARGE SCALE GENOMIC DNA]</scope>
    <source>
        <strain evidence="2">CFBP1156</strain>
    </source>
</reference>
<accession>A0A2S7ESD0</accession>
<dbReference type="AlphaFoldDB" id="A0A2S7ESD0"/>
<keyword evidence="2" id="KW-1185">Reference proteome</keyword>
<comment type="caution">
    <text evidence="1">The sequence shown here is derived from an EMBL/GenBank/DDBJ whole genome shotgun (WGS) entry which is preliminary data.</text>
</comment>
<organism evidence="1 2">
    <name type="scientific">Xanthomonas hyacinthi</name>
    <dbReference type="NCBI Taxonomy" id="56455"/>
    <lineage>
        <taxon>Bacteria</taxon>
        <taxon>Pseudomonadati</taxon>
        <taxon>Pseudomonadota</taxon>
        <taxon>Gammaproteobacteria</taxon>
        <taxon>Lysobacterales</taxon>
        <taxon>Lysobacteraceae</taxon>
        <taxon>Xanthomonas</taxon>
    </lineage>
</organism>
<dbReference type="EMBL" id="MDEG01000019">
    <property type="protein sequence ID" value="PPU96043.1"/>
    <property type="molecule type" value="Genomic_DNA"/>
</dbReference>
<proteinExistence type="predicted"/>
<dbReference type="Proteomes" id="UP000238261">
    <property type="component" value="Unassembled WGS sequence"/>
</dbReference>
<name>A0A2S7ESD0_9XANT</name>
<protein>
    <submittedName>
        <fullName evidence="1">Uncharacterized protein</fullName>
    </submittedName>
</protein>
<evidence type="ECO:0000313" key="2">
    <source>
        <dbReference type="Proteomes" id="UP000238261"/>
    </source>
</evidence>